<dbReference type="SUPFAM" id="SSF56112">
    <property type="entry name" value="Protein kinase-like (PK-like)"/>
    <property type="match status" value="1"/>
</dbReference>
<keyword evidence="2 10" id="KW-0723">Serine/threonine-protein kinase</keyword>
<dbReference type="PROSITE" id="PS00107">
    <property type="entry name" value="PROTEIN_KINASE_ATP"/>
    <property type="match status" value="1"/>
</dbReference>
<reference evidence="12 13" key="1">
    <citation type="submission" date="2024-07" db="EMBL/GenBank/DDBJ databases">
        <authorList>
            <person name="Akdeniz Z."/>
        </authorList>
    </citation>
    <scope>NUCLEOTIDE SEQUENCE [LARGE SCALE GENOMIC DNA]</scope>
</reference>
<dbReference type="Gene3D" id="1.10.510.10">
    <property type="entry name" value="Transferase(Phosphotransferase) domain 1"/>
    <property type="match status" value="1"/>
</dbReference>
<dbReference type="PROSITE" id="PS00108">
    <property type="entry name" value="PROTEIN_KINASE_ST"/>
    <property type="match status" value="1"/>
</dbReference>
<evidence type="ECO:0000256" key="2">
    <source>
        <dbReference type="ARBA" id="ARBA00022527"/>
    </source>
</evidence>
<keyword evidence="6 9" id="KW-0067">ATP-binding</keyword>
<evidence type="ECO:0000256" key="10">
    <source>
        <dbReference type="RuleBase" id="RU000304"/>
    </source>
</evidence>
<dbReference type="InterPro" id="IPR011009">
    <property type="entry name" value="Kinase-like_dom_sf"/>
</dbReference>
<evidence type="ECO:0000256" key="1">
    <source>
        <dbReference type="ARBA" id="ARBA00012513"/>
    </source>
</evidence>
<evidence type="ECO:0000256" key="7">
    <source>
        <dbReference type="ARBA" id="ARBA00047899"/>
    </source>
</evidence>
<feature type="domain" description="Protein kinase" evidence="11">
    <location>
        <begin position="10"/>
        <end position="263"/>
    </location>
</feature>
<dbReference type="InterPro" id="IPR008271">
    <property type="entry name" value="Ser/Thr_kinase_AS"/>
</dbReference>
<evidence type="ECO:0000256" key="6">
    <source>
        <dbReference type="ARBA" id="ARBA00022840"/>
    </source>
</evidence>
<comment type="catalytic activity">
    <reaction evidence="8">
        <text>L-seryl-[protein] + ATP = O-phospho-L-seryl-[protein] + ADP + H(+)</text>
        <dbReference type="Rhea" id="RHEA:17989"/>
        <dbReference type="Rhea" id="RHEA-COMP:9863"/>
        <dbReference type="Rhea" id="RHEA-COMP:11604"/>
        <dbReference type="ChEBI" id="CHEBI:15378"/>
        <dbReference type="ChEBI" id="CHEBI:29999"/>
        <dbReference type="ChEBI" id="CHEBI:30616"/>
        <dbReference type="ChEBI" id="CHEBI:83421"/>
        <dbReference type="ChEBI" id="CHEBI:456216"/>
        <dbReference type="EC" id="2.7.11.1"/>
    </reaction>
</comment>
<evidence type="ECO:0000313" key="13">
    <source>
        <dbReference type="Proteomes" id="UP001642409"/>
    </source>
</evidence>
<keyword evidence="13" id="KW-1185">Reference proteome</keyword>
<organism evidence="12 13">
    <name type="scientific">Hexamita inflata</name>
    <dbReference type="NCBI Taxonomy" id="28002"/>
    <lineage>
        <taxon>Eukaryota</taxon>
        <taxon>Metamonada</taxon>
        <taxon>Diplomonadida</taxon>
        <taxon>Hexamitidae</taxon>
        <taxon>Hexamitinae</taxon>
        <taxon>Hexamita</taxon>
    </lineage>
</organism>
<comment type="similarity">
    <text evidence="10">Belongs to the protein kinase superfamily.</text>
</comment>
<proteinExistence type="inferred from homology"/>
<evidence type="ECO:0000256" key="9">
    <source>
        <dbReference type="PROSITE-ProRule" id="PRU10141"/>
    </source>
</evidence>
<evidence type="ECO:0000259" key="11">
    <source>
        <dbReference type="PROSITE" id="PS50011"/>
    </source>
</evidence>
<dbReference type="Pfam" id="PF00069">
    <property type="entry name" value="Pkinase"/>
    <property type="match status" value="1"/>
</dbReference>
<feature type="binding site" evidence="9">
    <location>
        <position position="39"/>
    </location>
    <ligand>
        <name>ATP</name>
        <dbReference type="ChEBI" id="CHEBI:30616"/>
    </ligand>
</feature>
<protein>
    <recommendedName>
        <fullName evidence="1">non-specific serine/threonine protein kinase</fullName>
        <ecNumber evidence="1">2.7.11.1</ecNumber>
    </recommendedName>
</protein>
<dbReference type="PROSITE" id="PS50011">
    <property type="entry name" value="PROTEIN_KINASE_DOM"/>
    <property type="match status" value="1"/>
</dbReference>
<name>A0ABP1GFK2_9EUKA</name>
<keyword evidence="5 12" id="KW-0418">Kinase</keyword>
<dbReference type="SMART" id="SM00220">
    <property type="entry name" value="S_TKc"/>
    <property type="match status" value="1"/>
</dbReference>
<dbReference type="InterPro" id="IPR000719">
    <property type="entry name" value="Prot_kinase_dom"/>
</dbReference>
<dbReference type="PANTHER" id="PTHR44899:SF3">
    <property type="entry name" value="SERINE_THREONINE-PROTEIN KINASE NEK1"/>
    <property type="match status" value="1"/>
</dbReference>
<dbReference type="InterPro" id="IPR017441">
    <property type="entry name" value="Protein_kinase_ATP_BS"/>
</dbReference>
<evidence type="ECO:0000256" key="8">
    <source>
        <dbReference type="ARBA" id="ARBA00048679"/>
    </source>
</evidence>
<dbReference type="Proteomes" id="UP001642409">
    <property type="component" value="Unassembled WGS sequence"/>
</dbReference>
<gene>
    <name evidence="12" type="ORF">HINF_LOCUS842</name>
</gene>
<evidence type="ECO:0000313" key="12">
    <source>
        <dbReference type="EMBL" id="CAL5970902.1"/>
    </source>
</evidence>
<sequence length="426" mass="49762">MSILIKNRYDMTSIKLGSGSFSQCFLAIDRNTYKRCVLKEIKHTFRDIEESLNAEIRVLEQLYHPHLAHGFDHFMYKKKFYIIMDYYENNNLLSFIQGKLMNPDTKQIRTWLAQIASAVYYLHSKQIIHRDLKLENIFVSQERKLFVGDFGTIGEIVNNKLSETYCVGTAIYQSPELIQHRPYGLKTDMWSIGCMLYEILTSKAPFDGKNRSTLVNQVTQARYEPLPEQYQAEFQPFLNGLFQIDPEKRWSCTDMCMQLLPELQELNLIQFLQIPSQTQIQPTNKPKQLTNFIESKIQETTSCQNDLINAENHNGVTETPQEQELYNSQENIKTRLHEKILKLTGDDNLQVIYKLIKIQRDIAEKKQIHQLLEYMNIKLTLDQIDYNDYNQAQEALVQVINTLCPGKESQLIAELVRKISTDPVVE</sequence>
<dbReference type="EC" id="2.7.11.1" evidence="1"/>
<comment type="caution">
    <text evidence="12">The sequence shown here is derived from an EMBL/GenBank/DDBJ whole genome shotgun (WGS) entry which is preliminary data.</text>
</comment>
<keyword evidence="4 9" id="KW-0547">Nucleotide-binding</keyword>
<evidence type="ECO:0000256" key="3">
    <source>
        <dbReference type="ARBA" id="ARBA00022679"/>
    </source>
</evidence>
<accession>A0ABP1GFK2</accession>
<dbReference type="InterPro" id="IPR051131">
    <property type="entry name" value="NEK_Ser/Thr_kinase_NIMA"/>
</dbReference>
<dbReference type="GO" id="GO:0016301">
    <property type="term" value="F:kinase activity"/>
    <property type="evidence" value="ECO:0007669"/>
    <property type="project" value="UniProtKB-KW"/>
</dbReference>
<evidence type="ECO:0000256" key="5">
    <source>
        <dbReference type="ARBA" id="ARBA00022777"/>
    </source>
</evidence>
<comment type="catalytic activity">
    <reaction evidence="7">
        <text>L-threonyl-[protein] + ATP = O-phospho-L-threonyl-[protein] + ADP + H(+)</text>
        <dbReference type="Rhea" id="RHEA:46608"/>
        <dbReference type="Rhea" id="RHEA-COMP:11060"/>
        <dbReference type="Rhea" id="RHEA-COMP:11605"/>
        <dbReference type="ChEBI" id="CHEBI:15378"/>
        <dbReference type="ChEBI" id="CHEBI:30013"/>
        <dbReference type="ChEBI" id="CHEBI:30616"/>
        <dbReference type="ChEBI" id="CHEBI:61977"/>
        <dbReference type="ChEBI" id="CHEBI:456216"/>
        <dbReference type="EC" id="2.7.11.1"/>
    </reaction>
</comment>
<dbReference type="EMBL" id="CAXDID020000002">
    <property type="protein sequence ID" value="CAL5970902.1"/>
    <property type="molecule type" value="Genomic_DNA"/>
</dbReference>
<keyword evidence="3" id="KW-0808">Transferase</keyword>
<dbReference type="PANTHER" id="PTHR44899">
    <property type="entry name" value="CAMK FAMILY PROTEIN KINASE"/>
    <property type="match status" value="1"/>
</dbReference>
<evidence type="ECO:0000256" key="4">
    <source>
        <dbReference type="ARBA" id="ARBA00022741"/>
    </source>
</evidence>